<dbReference type="InterPro" id="IPR052895">
    <property type="entry name" value="HetReg/Transcr_Mod"/>
</dbReference>
<feature type="non-terminal residue" evidence="2">
    <location>
        <position position="480"/>
    </location>
</feature>
<accession>A0A6G1JW17</accession>
<evidence type="ECO:0000313" key="3">
    <source>
        <dbReference type="Proteomes" id="UP000799428"/>
    </source>
</evidence>
<dbReference type="PANTHER" id="PTHR24148">
    <property type="entry name" value="ANKYRIN REPEAT DOMAIN-CONTAINING PROTEIN 39 HOMOLOG-RELATED"/>
    <property type="match status" value="1"/>
</dbReference>
<evidence type="ECO:0000313" key="2">
    <source>
        <dbReference type="EMBL" id="KAF2704690.1"/>
    </source>
</evidence>
<proteinExistence type="predicted"/>
<evidence type="ECO:0000259" key="1">
    <source>
        <dbReference type="Pfam" id="PF06985"/>
    </source>
</evidence>
<name>A0A6G1JW17_9PLEO</name>
<dbReference type="PANTHER" id="PTHR24148:SF78">
    <property type="entry name" value="HETEROKARYON INCOMPATIBILITY DOMAIN-CONTAINING PROTEIN"/>
    <property type="match status" value="1"/>
</dbReference>
<dbReference type="OrthoDB" id="194358at2759"/>
<gene>
    <name evidence="2" type="ORF">K504DRAFT_363248</name>
</gene>
<feature type="non-terminal residue" evidence="2">
    <location>
        <position position="1"/>
    </location>
</feature>
<keyword evidence="3" id="KW-1185">Reference proteome</keyword>
<protein>
    <submittedName>
        <fullName evidence="2">HET-domain-containing protein</fullName>
    </submittedName>
</protein>
<dbReference type="InterPro" id="IPR010730">
    <property type="entry name" value="HET"/>
</dbReference>
<reference evidence="2" key="1">
    <citation type="journal article" date="2020" name="Stud. Mycol.">
        <title>101 Dothideomycetes genomes: a test case for predicting lifestyles and emergence of pathogens.</title>
        <authorList>
            <person name="Haridas S."/>
            <person name="Albert R."/>
            <person name="Binder M."/>
            <person name="Bloem J."/>
            <person name="Labutti K."/>
            <person name="Salamov A."/>
            <person name="Andreopoulos B."/>
            <person name="Baker S."/>
            <person name="Barry K."/>
            <person name="Bills G."/>
            <person name="Bluhm B."/>
            <person name="Cannon C."/>
            <person name="Castanera R."/>
            <person name="Culley D."/>
            <person name="Daum C."/>
            <person name="Ezra D."/>
            <person name="Gonzalez J."/>
            <person name="Henrissat B."/>
            <person name="Kuo A."/>
            <person name="Liang C."/>
            <person name="Lipzen A."/>
            <person name="Lutzoni F."/>
            <person name="Magnuson J."/>
            <person name="Mondo S."/>
            <person name="Nolan M."/>
            <person name="Ohm R."/>
            <person name="Pangilinan J."/>
            <person name="Park H.-J."/>
            <person name="Ramirez L."/>
            <person name="Alfaro M."/>
            <person name="Sun H."/>
            <person name="Tritt A."/>
            <person name="Yoshinaga Y."/>
            <person name="Zwiers L.-H."/>
            <person name="Turgeon B."/>
            <person name="Goodwin S."/>
            <person name="Spatafora J."/>
            <person name="Crous P."/>
            <person name="Grigoriev I."/>
        </authorList>
    </citation>
    <scope>NUCLEOTIDE SEQUENCE</scope>
    <source>
        <strain evidence="2">CBS 279.74</strain>
    </source>
</reference>
<dbReference type="Proteomes" id="UP000799428">
    <property type="component" value="Unassembled WGS sequence"/>
</dbReference>
<organism evidence="2 3">
    <name type="scientific">Pleomassaria siparia CBS 279.74</name>
    <dbReference type="NCBI Taxonomy" id="1314801"/>
    <lineage>
        <taxon>Eukaryota</taxon>
        <taxon>Fungi</taxon>
        <taxon>Dikarya</taxon>
        <taxon>Ascomycota</taxon>
        <taxon>Pezizomycotina</taxon>
        <taxon>Dothideomycetes</taxon>
        <taxon>Pleosporomycetidae</taxon>
        <taxon>Pleosporales</taxon>
        <taxon>Pleomassariaceae</taxon>
        <taxon>Pleomassaria</taxon>
    </lineage>
</organism>
<sequence length="480" mass="54745">SKHLLSKTMSQYCYSPLLPGHGNIRLLRLLPHEDESADIQCELYDYSLQDSCRTHLYEALSYVWGDPEEKLPIFLHKHRFDVTINLHSALFRLRNHSMERILWVDAICIDQANREEKEHQIQSMANIYGQASRVVVWLGEAADDSTQALEEIRVAGGRMFSTHSSGEVVKEAVLALLLRPWFRRIWILQEVAAARHVSIICGSMEIDGYAFCLGVEQLKEFYDERPDLQSSFRSVAYLIRGATFRRKGLGQDSKETWPLGELVEMYRTHEATLRSDKVYALLGMSSDDVSKAGLLPDYSVPWQDLFEALIRFLLCKETPMKILPGKTIAVIESQGCILGKIMSIQRDISVNGGQEVHVKWRNKLDGLEDTEEFTNKLDGLEDTEEFITNWTLQPSTESTREGDVICLLQGASNPTIIRFCQDCWAIIRITATPPPATGTEPEDECPKYLQLAQAFRTHNLRCIWNWEGSPGKLQGQDEYE</sequence>
<feature type="domain" description="Heterokaryon incompatibility" evidence="1">
    <location>
        <begin position="57"/>
        <end position="190"/>
    </location>
</feature>
<dbReference type="EMBL" id="MU005781">
    <property type="protein sequence ID" value="KAF2704690.1"/>
    <property type="molecule type" value="Genomic_DNA"/>
</dbReference>
<dbReference type="Pfam" id="PF06985">
    <property type="entry name" value="HET"/>
    <property type="match status" value="1"/>
</dbReference>
<dbReference type="AlphaFoldDB" id="A0A6G1JW17"/>